<protein>
    <submittedName>
        <fullName evidence="1">Uncharacterized protein</fullName>
    </submittedName>
</protein>
<sequence length="419" mass="46827">MMANYKVPSKGGQKIKFPHSGVCFHPTTPTMGSEEGQMLPVAAPPLDDENLLSEILLRLPPQPSSLPCASTICKRWRSLVSDRGFIRRFRLHHRGNPPLLGLFRERAGSIHLQPTMEPPNRVPHGHFSSPINDSDGSFKLVGCRHGLVLIFDYSRDQILVWDPVTGEQHRFAPPPEFGKLGNPIDGTVIRAAGDAHHFQVVLVVYEPEQNPRAAIFFYSSENAVWNILISTPVPGDALDYAVMPPVLVGDSLYWMFHGNSSAILEVNLDRQRVAVTPVPMDMFAEGPYCDHLMVMRAEGGLGILSLSDYTIQLWKRNTNCASTAPWLLRRNIDLDTLLHLNSQQNISRYIMVIAYAEENNVAFLRTCSGIFMVQLESLQFRKIIEDIPRVIICYPFESVYAAETGIGGEHDGADQDMLV</sequence>
<organism evidence="1 2">
    <name type="scientific">Avena sativa</name>
    <name type="common">Oat</name>
    <dbReference type="NCBI Taxonomy" id="4498"/>
    <lineage>
        <taxon>Eukaryota</taxon>
        <taxon>Viridiplantae</taxon>
        <taxon>Streptophyta</taxon>
        <taxon>Embryophyta</taxon>
        <taxon>Tracheophyta</taxon>
        <taxon>Spermatophyta</taxon>
        <taxon>Magnoliopsida</taxon>
        <taxon>Liliopsida</taxon>
        <taxon>Poales</taxon>
        <taxon>Poaceae</taxon>
        <taxon>BOP clade</taxon>
        <taxon>Pooideae</taxon>
        <taxon>Poodae</taxon>
        <taxon>Poeae</taxon>
        <taxon>Poeae Chloroplast Group 1 (Aveneae type)</taxon>
        <taxon>Aveninae</taxon>
        <taxon>Avena</taxon>
    </lineage>
</organism>
<reference evidence="1" key="2">
    <citation type="submission" date="2025-09" db="UniProtKB">
        <authorList>
            <consortium name="EnsemblPlants"/>
        </authorList>
    </citation>
    <scope>IDENTIFICATION</scope>
</reference>
<reference evidence="1" key="1">
    <citation type="submission" date="2021-05" db="EMBL/GenBank/DDBJ databases">
        <authorList>
            <person name="Scholz U."/>
            <person name="Mascher M."/>
            <person name="Fiebig A."/>
        </authorList>
    </citation>
    <scope>NUCLEOTIDE SEQUENCE [LARGE SCALE GENOMIC DNA]</scope>
</reference>
<name>A0ACD5Z823_AVESA</name>
<dbReference type="EnsemblPlants" id="AVESA.00010b.r2.6CG1121290.1">
    <property type="protein sequence ID" value="AVESA.00010b.r2.6CG1121290.1.CDS"/>
    <property type="gene ID" value="AVESA.00010b.r2.6CG1121290"/>
</dbReference>
<dbReference type="Proteomes" id="UP001732700">
    <property type="component" value="Chromosome 6C"/>
</dbReference>
<accession>A0ACD5Z823</accession>
<evidence type="ECO:0000313" key="2">
    <source>
        <dbReference type="Proteomes" id="UP001732700"/>
    </source>
</evidence>
<evidence type="ECO:0000313" key="1">
    <source>
        <dbReference type="EnsemblPlants" id="AVESA.00010b.r2.6CG1121290.1.CDS"/>
    </source>
</evidence>
<keyword evidence="2" id="KW-1185">Reference proteome</keyword>
<proteinExistence type="predicted"/>